<dbReference type="Proteomes" id="UP000663879">
    <property type="component" value="Unassembled WGS sequence"/>
</dbReference>
<name>A0A813X6C0_9BILA</name>
<accession>A0A813X6C0</accession>
<feature type="compositionally biased region" description="Polar residues" evidence="1">
    <location>
        <begin position="75"/>
        <end position="91"/>
    </location>
</feature>
<dbReference type="AlphaFoldDB" id="A0A813X6C0"/>
<feature type="region of interest" description="Disordered" evidence="1">
    <location>
        <begin position="75"/>
        <end position="140"/>
    </location>
</feature>
<comment type="caution">
    <text evidence="2">The sequence shown here is derived from an EMBL/GenBank/DDBJ whole genome shotgun (WGS) entry which is preliminary data.</text>
</comment>
<reference evidence="2" key="1">
    <citation type="submission" date="2021-02" db="EMBL/GenBank/DDBJ databases">
        <authorList>
            <person name="Nowell W R."/>
        </authorList>
    </citation>
    <scope>NUCLEOTIDE SEQUENCE</scope>
    <source>
        <strain evidence="2">Ploen Becks lab</strain>
    </source>
</reference>
<protein>
    <submittedName>
        <fullName evidence="2">Uncharacterized protein</fullName>
    </submittedName>
</protein>
<feature type="compositionally biased region" description="Basic residues" evidence="1">
    <location>
        <begin position="111"/>
        <end position="124"/>
    </location>
</feature>
<evidence type="ECO:0000256" key="1">
    <source>
        <dbReference type="SAM" id="MobiDB-lite"/>
    </source>
</evidence>
<proteinExistence type="predicted"/>
<gene>
    <name evidence="2" type="ORF">OXX778_LOCUS9738</name>
</gene>
<feature type="compositionally biased region" description="Basic and acidic residues" evidence="1">
    <location>
        <begin position="125"/>
        <end position="140"/>
    </location>
</feature>
<evidence type="ECO:0000313" key="3">
    <source>
        <dbReference type="Proteomes" id="UP000663879"/>
    </source>
</evidence>
<evidence type="ECO:0000313" key="2">
    <source>
        <dbReference type="EMBL" id="CAF0867087.1"/>
    </source>
</evidence>
<dbReference type="EMBL" id="CAJNOC010001464">
    <property type="protein sequence ID" value="CAF0867087.1"/>
    <property type="molecule type" value="Genomic_DNA"/>
</dbReference>
<sequence length="140" mass="15705">MNDYEVGLINALDLIDQGHSAQPNSQGIQTFSCNNLIVSPDVSPLIRPIANPLINRSYPLNEQSANHVVSITTERNQVQSISNSPTSSGTKVNKRRLDLENNQENLDVTLPKKKRGRKLGSKNKKTMEKERLEKEKRILS</sequence>
<organism evidence="2 3">
    <name type="scientific">Brachionus calyciflorus</name>
    <dbReference type="NCBI Taxonomy" id="104777"/>
    <lineage>
        <taxon>Eukaryota</taxon>
        <taxon>Metazoa</taxon>
        <taxon>Spiralia</taxon>
        <taxon>Gnathifera</taxon>
        <taxon>Rotifera</taxon>
        <taxon>Eurotatoria</taxon>
        <taxon>Monogononta</taxon>
        <taxon>Pseudotrocha</taxon>
        <taxon>Ploima</taxon>
        <taxon>Brachionidae</taxon>
        <taxon>Brachionus</taxon>
    </lineage>
</organism>
<keyword evidence="3" id="KW-1185">Reference proteome</keyword>